<dbReference type="PRINTS" id="PR00344">
    <property type="entry name" value="BCTRLSENSOR"/>
</dbReference>
<dbReference type="Gene3D" id="1.10.287.130">
    <property type="match status" value="1"/>
</dbReference>
<dbReference type="SUPFAM" id="SSF55874">
    <property type="entry name" value="ATPase domain of HSP90 chaperone/DNA topoisomerase II/histidine kinase"/>
    <property type="match status" value="1"/>
</dbReference>
<feature type="domain" description="HAMP" evidence="14">
    <location>
        <begin position="204"/>
        <end position="258"/>
    </location>
</feature>
<dbReference type="InterPro" id="IPR036097">
    <property type="entry name" value="HisK_dim/P_sf"/>
</dbReference>
<evidence type="ECO:0000256" key="3">
    <source>
        <dbReference type="ARBA" id="ARBA00012438"/>
    </source>
</evidence>
<dbReference type="SMART" id="SM00387">
    <property type="entry name" value="HATPase_c"/>
    <property type="match status" value="1"/>
</dbReference>
<dbReference type="PANTHER" id="PTHR45436:SF5">
    <property type="entry name" value="SENSOR HISTIDINE KINASE TRCS"/>
    <property type="match status" value="1"/>
</dbReference>
<dbReference type="PANTHER" id="PTHR45436">
    <property type="entry name" value="SENSOR HISTIDINE KINASE YKOH"/>
    <property type="match status" value="1"/>
</dbReference>
<evidence type="ECO:0000313" key="16">
    <source>
        <dbReference type="Proteomes" id="UP001500051"/>
    </source>
</evidence>
<evidence type="ECO:0000259" key="13">
    <source>
        <dbReference type="PROSITE" id="PS50109"/>
    </source>
</evidence>
<dbReference type="EMBL" id="BAAAYX010000002">
    <property type="protein sequence ID" value="GAA3692044.1"/>
    <property type="molecule type" value="Genomic_DNA"/>
</dbReference>
<evidence type="ECO:0000256" key="1">
    <source>
        <dbReference type="ARBA" id="ARBA00000085"/>
    </source>
</evidence>
<dbReference type="SUPFAM" id="SSF47384">
    <property type="entry name" value="Homodimeric domain of signal transducing histidine kinase"/>
    <property type="match status" value="1"/>
</dbReference>
<feature type="domain" description="Histidine kinase" evidence="13">
    <location>
        <begin position="266"/>
        <end position="480"/>
    </location>
</feature>
<dbReference type="InterPro" id="IPR003594">
    <property type="entry name" value="HATPase_dom"/>
</dbReference>
<evidence type="ECO:0000313" key="15">
    <source>
        <dbReference type="EMBL" id="GAA3692044.1"/>
    </source>
</evidence>
<feature type="region of interest" description="Disordered" evidence="11">
    <location>
        <begin position="480"/>
        <end position="524"/>
    </location>
</feature>
<feature type="transmembrane region" description="Helical" evidence="12">
    <location>
        <begin position="12"/>
        <end position="35"/>
    </location>
</feature>
<dbReference type="InterPro" id="IPR003660">
    <property type="entry name" value="HAMP_dom"/>
</dbReference>
<keyword evidence="5" id="KW-0808">Transferase</keyword>
<dbReference type="InterPro" id="IPR005467">
    <property type="entry name" value="His_kinase_dom"/>
</dbReference>
<dbReference type="EC" id="2.7.13.3" evidence="3"/>
<feature type="transmembrane region" description="Helical" evidence="12">
    <location>
        <begin position="182"/>
        <end position="203"/>
    </location>
</feature>
<evidence type="ECO:0000256" key="10">
    <source>
        <dbReference type="ARBA" id="ARBA00023136"/>
    </source>
</evidence>
<dbReference type="Proteomes" id="UP001500051">
    <property type="component" value="Unassembled WGS sequence"/>
</dbReference>
<evidence type="ECO:0000256" key="12">
    <source>
        <dbReference type="SAM" id="Phobius"/>
    </source>
</evidence>
<evidence type="ECO:0000256" key="5">
    <source>
        <dbReference type="ARBA" id="ARBA00022679"/>
    </source>
</evidence>
<evidence type="ECO:0000256" key="4">
    <source>
        <dbReference type="ARBA" id="ARBA00022553"/>
    </source>
</evidence>
<keyword evidence="6 12" id="KW-0812">Transmembrane</keyword>
<dbReference type="Pfam" id="PF02518">
    <property type="entry name" value="HATPase_c"/>
    <property type="match status" value="1"/>
</dbReference>
<protein>
    <recommendedName>
        <fullName evidence="3">histidine kinase</fullName>
        <ecNumber evidence="3">2.7.13.3</ecNumber>
    </recommendedName>
</protein>
<evidence type="ECO:0000259" key="14">
    <source>
        <dbReference type="PROSITE" id="PS50885"/>
    </source>
</evidence>
<gene>
    <name evidence="15" type="ORF">GCM10022204_04220</name>
</gene>
<name>A0ABP7CNQ7_9ACTN</name>
<accession>A0ABP7CNQ7</accession>
<comment type="caution">
    <text evidence="15">The sequence shown here is derived from an EMBL/GenBank/DDBJ whole genome shotgun (WGS) entry which is preliminary data.</text>
</comment>
<dbReference type="Gene3D" id="3.30.565.10">
    <property type="entry name" value="Histidine kinase-like ATPase, C-terminal domain"/>
    <property type="match status" value="1"/>
</dbReference>
<dbReference type="SMART" id="SM00304">
    <property type="entry name" value="HAMP"/>
    <property type="match status" value="1"/>
</dbReference>
<dbReference type="CDD" id="cd00082">
    <property type="entry name" value="HisKA"/>
    <property type="match status" value="1"/>
</dbReference>
<proteinExistence type="predicted"/>
<comment type="catalytic activity">
    <reaction evidence="1">
        <text>ATP + protein L-histidine = ADP + protein N-phospho-L-histidine.</text>
        <dbReference type="EC" id="2.7.13.3"/>
    </reaction>
</comment>
<evidence type="ECO:0000256" key="2">
    <source>
        <dbReference type="ARBA" id="ARBA00004236"/>
    </source>
</evidence>
<organism evidence="15 16">
    <name type="scientific">Microlunatus aurantiacus</name>
    <dbReference type="NCBI Taxonomy" id="446786"/>
    <lineage>
        <taxon>Bacteria</taxon>
        <taxon>Bacillati</taxon>
        <taxon>Actinomycetota</taxon>
        <taxon>Actinomycetes</taxon>
        <taxon>Propionibacteriales</taxon>
        <taxon>Propionibacteriaceae</taxon>
        <taxon>Microlunatus</taxon>
    </lineage>
</organism>
<evidence type="ECO:0000256" key="7">
    <source>
        <dbReference type="ARBA" id="ARBA00022777"/>
    </source>
</evidence>
<dbReference type="CDD" id="cd06225">
    <property type="entry name" value="HAMP"/>
    <property type="match status" value="1"/>
</dbReference>
<dbReference type="InterPro" id="IPR050428">
    <property type="entry name" value="TCS_sensor_his_kinase"/>
</dbReference>
<dbReference type="SMART" id="SM00388">
    <property type="entry name" value="HisKA"/>
    <property type="match status" value="1"/>
</dbReference>
<keyword evidence="9" id="KW-0902">Two-component regulatory system</keyword>
<dbReference type="SUPFAM" id="SSF158472">
    <property type="entry name" value="HAMP domain-like"/>
    <property type="match status" value="1"/>
</dbReference>
<keyword evidence="15" id="KW-0067">ATP-binding</keyword>
<feature type="compositionally biased region" description="Low complexity" evidence="11">
    <location>
        <begin position="499"/>
        <end position="512"/>
    </location>
</feature>
<sequence length="524" mass="56030">MPWRPLSVRARILTAVLVTTALGMLGAGGVSYLIAREQTLDNIRNSLLQENEEINTVATLAGRGETGRTITGPGDVLWLAIKSSVPDPDEAIIGLVNGQVEWVPSSEEPSQKSLENDPELIAAAAAVRPGAPVQLQRLSTAGHPDIAFMSVPVQVKGSPDLGHYVAAVDVRLAFQPIIRTHLTYAGVALVALVAIGIVGYQVAGKLLSPLRSLRSTAQRITETDLSDRIPVDELAGDEVGDLGRTMNSMLDRLSASFDNQRRLLDDAGHELKTPITIVRGHLELVDPNDPADVIETRDLAIEELDRMRRLVDEILMLAKARRPDFVQPEPVVVADLLAGVLDKVIALGDRRWLIESTSNEVVQLDPQRITQALIQLVANALKFTEPGSVVALGGRIYGPEVRLWVRDEGIGIHAEDRSRIFERFGRGSDPIGTQPPGTDDGAGLGLAIVDAIAQAHHGRVALSSEVGVGSAFTLCLPRTGRSIDHDEPVAGSDPPPGSTRPAAAADATTPDDATTRETVTWPPS</sequence>
<dbReference type="Pfam" id="PF00672">
    <property type="entry name" value="HAMP"/>
    <property type="match status" value="1"/>
</dbReference>
<dbReference type="PROSITE" id="PS50885">
    <property type="entry name" value="HAMP"/>
    <property type="match status" value="1"/>
</dbReference>
<dbReference type="InterPro" id="IPR004358">
    <property type="entry name" value="Sig_transdc_His_kin-like_C"/>
</dbReference>
<dbReference type="Gene3D" id="6.10.340.10">
    <property type="match status" value="1"/>
</dbReference>
<dbReference type="InterPro" id="IPR036890">
    <property type="entry name" value="HATPase_C_sf"/>
</dbReference>
<comment type="subcellular location">
    <subcellularLocation>
        <location evidence="2">Cell membrane</location>
    </subcellularLocation>
</comment>
<dbReference type="Pfam" id="PF00512">
    <property type="entry name" value="HisKA"/>
    <property type="match status" value="1"/>
</dbReference>
<dbReference type="InterPro" id="IPR003661">
    <property type="entry name" value="HisK_dim/P_dom"/>
</dbReference>
<dbReference type="GO" id="GO:0005524">
    <property type="term" value="F:ATP binding"/>
    <property type="evidence" value="ECO:0007669"/>
    <property type="project" value="UniProtKB-KW"/>
</dbReference>
<keyword evidence="4" id="KW-0597">Phosphoprotein</keyword>
<reference evidence="16" key="1">
    <citation type="journal article" date="2019" name="Int. J. Syst. Evol. Microbiol.">
        <title>The Global Catalogue of Microorganisms (GCM) 10K type strain sequencing project: providing services to taxonomists for standard genome sequencing and annotation.</title>
        <authorList>
            <consortium name="The Broad Institute Genomics Platform"/>
            <consortium name="The Broad Institute Genome Sequencing Center for Infectious Disease"/>
            <person name="Wu L."/>
            <person name="Ma J."/>
        </authorList>
    </citation>
    <scope>NUCLEOTIDE SEQUENCE [LARGE SCALE GENOMIC DNA]</scope>
    <source>
        <strain evidence="16">JCM 16548</strain>
    </source>
</reference>
<keyword evidence="7" id="KW-0418">Kinase</keyword>
<evidence type="ECO:0000256" key="6">
    <source>
        <dbReference type="ARBA" id="ARBA00022692"/>
    </source>
</evidence>
<evidence type="ECO:0000256" key="9">
    <source>
        <dbReference type="ARBA" id="ARBA00023012"/>
    </source>
</evidence>
<keyword evidence="16" id="KW-1185">Reference proteome</keyword>
<dbReference type="PROSITE" id="PS50109">
    <property type="entry name" value="HIS_KIN"/>
    <property type="match status" value="1"/>
</dbReference>
<evidence type="ECO:0000256" key="11">
    <source>
        <dbReference type="SAM" id="MobiDB-lite"/>
    </source>
</evidence>
<keyword evidence="15" id="KW-0547">Nucleotide-binding</keyword>
<keyword evidence="10 12" id="KW-0472">Membrane</keyword>
<evidence type="ECO:0000256" key="8">
    <source>
        <dbReference type="ARBA" id="ARBA00022989"/>
    </source>
</evidence>
<keyword evidence="8 12" id="KW-1133">Transmembrane helix</keyword>